<comment type="caution">
    <text evidence="3">The sequence shown here is derived from an EMBL/GenBank/DDBJ whole genome shotgun (WGS) entry which is preliminary data.</text>
</comment>
<evidence type="ECO:0000256" key="1">
    <source>
        <dbReference type="ARBA" id="ARBA00007734"/>
    </source>
</evidence>
<evidence type="ECO:0000313" key="3">
    <source>
        <dbReference type="EMBL" id="MBI6548587.1"/>
    </source>
</evidence>
<dbReference type="InterPro" id="IPR023346">
    <property type="entry name" value="Lysozyme-like_dom_sf"/>
</dbReference>
<reference evidence="3 4" key="1">
    <citation type="submission" date="2020-08" db="EMBL/GenBank/DDBJ databases">
        <title>Description of Xenorhabdus lircayensis sp. nov., the symbiotic bacterium associated with the entomopathogenic nematode Steirnernema unicornum.</title>
        <authorList>
            <person name="Castaneda-Alvarez C."/>
            <person name="Prodan S."/>
            <person name="Zamorano A."/>
            <person name="San-Blas E."/>
            <person name="Aballay E."/>
        </authorList>
    </citation>
    <scope>NUCLEOTIDE SEQUENCE [LARGE SCALE GENOMIC DNA]</scope>
    <source>
        <strain evidence="3 4">VLS</strain>
    </source>
</reference>
<feature type="domain" description="Transglycosylase SLT" evidence="2">
    <location>
        <begin position="510"/>
        <end position="616"/>
    </location>
</feature>
<name>A0ABS0U4P2_9GAMM</name>
<gene>
    <name evidence="3" type="ORF">H8A87_07595</name>
</gene>
<dbReference type="PANTHER" id="PTHR37423:SF2">
    <property type="entry name" value="MEMBRANE-BOUND LYTIC MUREIN TRANSGLYCOSYLASE C"/>
    <property type="match status" value="1"/>
</dbReference>
<dbReference type="InterPro" id="IPR008258">
    <property type="entry name" value="Transglycosylase_SLT_dom_1"/>
</dbReference>
<sequence>MSNTNAEVIQEFLISLGFDIKESDEKKFSAVVSGVTANVLKLGAVVEGAALAVVGFTAHVASGLDQLYWQAQRTGGAAEQIKSLGYAVSQAGGSVDGLNSSLEGVAKFLRHNPGGEGFLRNMGIQTRDANGKLRDTASLVALVGERLSALPTYRANQYAGILGIDESTLMAMRRGIGGYAADYRQIMQTMGYNPTIAAKNANAFMTEFYKLKTVMETAKEKIGGELARVLTPSMEKLTNLILKHWPTIEKIIMGVVKAILTLSEILGQMVFRGAKGIQDLIGWWKRLDDGSQNLIKIFGLVTAAWIALNSKFIKSPVGIITALLAALFLLYDDYQGWKEGKNSFIDWGKWEPALKKIKTEITELTKGFKALGTEISELLGIDLGKWSLKFELDDFAKSLGELSKTLSHLVAALNHLNDGNFTLAWEELKQAWKGDEKNNRDVRPVGIAAAEQHRNFILDGYIKANNAVNEFFGMAPYVPAKDKADNTQANNIILGPTQKGKPLLDSMAGYFSMLEKKHGLDSGLLHGIAMTESSGNPNAIGKQTKFGKAKGMFQFMPATAAQFGLKGDDVFDPYKAGEAAARYLSYLRRLHKGDGDKMLASYNWGEGRVLKNGIKNLPKETRDYLPRVKYHMARAPKANSKNSGFNFDPKMFDNAMANIGNMVSGIDPRIANNAMANINNMVRPRAYYSPRLPQAESGRANNQPTIEQNLTIHVTGVESPREAAALTGEAVQRNNAILVRSLQTKVS</sequence>
<protein>
    <submittedName>
        <fullName evidence="3">Transglycosylase SLT domain-containing protein</fullName>
    </submittedName>
</protein>
<comment type="similarity">
    <text evidence="1">Belongs to the transglycosylase Slt family.</text>
</comment>
<organism evidence="3 4">
    <name type="scientific">Xenorhabdus lircayensis</name>
    <dbReference type="NCBI Taxonomy" id="2763499"/>
    <lineage>
        <taxon>Bacteria</taxon>
        <taxon>Pseudomonadati</taxon>
        <taxon>Pseudomonadota</taxon>
        <taxon>Gammaproteobacteria</taxon>
        <taxon>Enterobacterales</taxon>
        <taxon>Morganellaceae</taxon>
        <taxon>Xenorhabdus</taxon>
    </lineage>
</organism>
<dbReference type="EMBL" id="JACOII010000029">
    <property type="protein sequence ID" value="MBI6548587.1"/>
    <property type="molecule type" value="Genomic_DNA"/>
</dbReference>
<dbReference type="RefSeq" id="WP_198689377.1">
    <property type="nucleotide sequence ID" value="NZ_CAWPUD010000026.1"/>
</dbReference>
<dbReference type="SUPFAM" id="SSF53955">
    <property type="entry name" value="Lysozyme-like"/>
    <property type="match status" value="1"/>
</dbReference>
<evidence type="ECO:0000313" key="4">
    <source>
        <dbReference type="Proteomes" id="UP000696184"/>
    </source>
</evidence>
<dbReference type="Gene3D" id="1.10.530.10">
    <property type="match status" value="1"/>
</dbReference>
<accession>A0ABS0U4P2</accession>
<dbReference type="Pfam" id="PF01464">
    <property type="entry name" value="SLT"/>
    <property type="match status" value="1"/>
</dbReference>
<dbReference type="PANTHER" id="PTHR37423">
    <property type="entry name" value="SOLUBLE LYTIC MUREIN TRANSGLYCOSYLASE-RELATED"/>
    <property type="match status" value="1"/>
</dbReference>
<proteinExistence type="inferred from homology"/>
<keyword evidence="4" id="KW-1185">Reference proteome</keyword>
<dbReference type="Proteomes" id="UP000696184">
    <property type="component" value="Unassembled WGS sequence"/>
</dbReference>
<evidence type="ECO:0000259" key="2">
    <source>
        <dbReference type="Pfam" id="PF01464"/>
    </source>
</evidence>